<proteinExistence type="predicted"/>
<dbReference type="WBParaSite" id="nRc.2.0.1.t19263-RA">
    <property type="protein sequence ID" value="nRc.2.0.1.t19263-RA"/>
    <property type="gene ID" value="nRc.2.0.1.g19263"/>
</dbReference>
<reference evidence="3" key="1">
    <citation type="submission" date="2022-11" db="UniProtKB">
        <authorList>
            <consortium name="WormBaseParasite"/>
        </authorList>
    </citation>
    <scope>IDENTIFICATION</scope>
</reference>
<feature type="coiled-coil region" evidence="1">
    <location>
        <begin position="29"/>
        <end position="56"/>
    </location>
</feature>
<evidence type="ECO:0000256" key="1">
    <source>
        <dbReference type="SAM" id="Coils"/>
    </source>
</evidence>
<dbReference type="Proteomes" id="UP000887565">
    <property type="component" value="Unplaced"/>
</dbReference>
<sequence>MNDSDISHLCHVAERNVLRSHLAYAQKIVKQKSVRLKALEEKIMSLELENMDVEHQAPDIEKNRSIVPKIIFSVQNLILPIRLEYNIYVKKEPINVTNGINIFLRLVLAHQKHPKVAQTKDRQYFETALTVYQKKTYLKSQLN</sequence>
<evidence type="ECO:0000313" key="3">
    <source>
        <dbReference type="WBParaSite" id="nRc.2.0.1.t19263-RA"/>
    </source>
</evidence>
<accession>A0A915IZZ1</accession>
<dbReference type="AlphaFoldDB" id="A0A915IZZ1"/>
<organism evidence="2 3">
    <name type="scientific">Romanomermis culicivorax</name>
    <name type="common">Nematode worm</name>
    <dbReference type="NCBI Taxonomy" id="13658"/>
    <lineage>
        <taxon>Eukaryota</taxon>
        <taxon>Metazoa</taxon>
        <taxon>Ecdysozoa</taxon>
        <taxon>Nematoda</taxon>
        <taxon>Enoplea</taxon>
        <taxon>Dorylaimia</taxon>
        <taxon>Mermithida</taxon>
        <taxon>Mermithoidea</taxon>
        <taxon>Mermithidae</taxon>
        <taxon>Romanomermis</taxon>
    </lineage>
</organism>
<keyword evidence="2" id="KW-1185">Reference proteome</keyword>
<evidence type="ECO:0000313" key="2">
    <source>
        <dbReference type="Proteomes" id="UP000887565"/>
    </source>
</evidence>
<protein>
    <submittedName>
        <fullName evidence="3">Uncharacterized protein</fullName>
    </submittedName>
</protein>
<keyword evidence="1" id="KW-0175">Coiled coil</keyword>
<name>A0A915IZZ1_ROMCU</name>